<feature type="transmembrane region" description="Helical" evidence="5">
    <location>
        <begin position="184"/>
        <end position="207"/>
    </location>
</feature>
<dbReference type="AlphaFoldDB" id="A0A915E5B8"/>
<dbReference type="WBParaSite" id="jg2721">
    <property type="protein sequence ID" value="jg2721"/>
    <property type="gene ID" value="jg2721"/>
</dbReference>
<dbReference type="GO" id="GO:0016020">
    <property type="term" value="C:membrane"/>
    <property type="evidence" value="ECO:0007669"/>
    <property type="project" value="UniProtKB-SubCell"/>
</dbReference>
<keyword evidence="4 5" id="KW-0472">Membrane</keyword>
<evidence type="ECO:0000256" key="5">
    <source>
        <dbReference type="SAM" id="Phobius"/>
    </source>
</evidence>
<evidence type="ECO:0000256" key="4">
    <source>
        <dbReference type="ARBA" id="ARBA00023136"/>
    </source>
</evidence>
<sequence>MMALSNLLIYVYEIWRLSPFVTRPCDRLWNTPVFYAIRIAFIIFTIGVNMAFIVLCIERLICICRLASYEESSRPLLISIILTFLTILFSIIIVLITLPGMDWSRGLAVGTFRNDKNKHNYKIFLFVIMITDILGVIFFLFIHNWSLSFRKKIRGFKLHTPFFAAQRSLSVKFQLEETLQMTSLFLPIVISKCIVQVYSEIALVAIGQLWLNPTVEIQMILYEMANLIFLVPFLSIIFIYNGTERSKISICNALLRRDRVSNWRVENANQDDHFIQLKNIFEKGCI</sequence>
<dbReference type="InterPro" id="IPR019408">
    <property type="entry name" value="7TM_GPCR_serpentine_rcpt_Srab"/>
</dbReference>
<keyword evidence="6" id="KW-1185">Reference proteome</keyword>
<accession>A0A915E5B8</accession>
<dbReference type="PANTHER" id="PTHR46561">
    <property type="entry name" value="SERPENTINE RECEPTOR, CLASS AB (CLASS A-LIKE)-RELATED"/>
    <property type="match status" value="1"/>
</dbReference>
<keyword evidence="2 5" id="KW-0812">Transmembrane</keyword>
<feature type="transmembrane region" description="Helical" evidence="5">
    <location>
        <begin position="33"/>
        <end position="55"/>
    </location>
</feature>
<evidence type="ECO:0000256" key="1">
    <source>
        <dbReference type="ARBA" id="ARBA00004141"/>
    </source>
</evidence>
<protein>
    <submittedName>
        <fullName evidence="7">Gustatory receptor</fullName>
    </submittedName>
</protein>
<feature type="transmembrane region" description="Helical" evidence="5">
    <location>
        <begin position="76"/>
        <end position="101"/>
    </location>
</feature>
<dbReference type="PANTHER" id="PTHR46561:SF11">
    <property type="entry name" value="SERPENTINE RECEPTOR CLASS ALPHA_BETA-14"/>
    <property type="match status" value="1"/>
</dbReference>
<dbReference type="InterPro" id="IPR053286">
    <property type="entry name" value="Nematode_rcpt-like_srab"/>
</dbReference>
<evidence type="ECO:0000313" key="6">
    <source>
        <dbReference type="Proteomes" id="UP000887574"/>
    </source>
</evidence>
<feature type="transmembrane region" description="Helical" evidence="5">
    <location>
        <begin position="121"/>
        <end position="142"/>
    </location>
</feature>
<dbReference type="Proteomes" id="UP000887574">
    <property type="component" value="Unplaced"/>
</dbReference>
<name>A0A915E5B8_9BILA</name>
<comment type="subcellular location">
    <subcellularLocation>
        <location evidence="1">Membrane</location>
        <topology evidence="1">Multi-pass membrane protein</topology>
    </subcellularLocation>
</comment>
<keyword evidence="3 5" id="KW-1133">Transmembrane helix</keyword>
<dbReference type="Pfam" id="PF10292">
    <property type="entry name" value="7TM_GPCR_Srab"/>
    <property type="match status" value="1"/>
</dbReference>
<evidence type="ECO:0000313" key="7">
    <source>
        <dbReference type="WBParaSite" id="jg2721"/>
    </source>
</evidence>
<proteinExistence type="predicted"/>
<organism evidence="6 7">
    <name type="scientific">Ditylenchus dipsaci</name>
    <dbReference type="NCBI Taxonomy" id="166011"/>
    <lineage>
        <taxon>Eukaryota</taxon>
        <taxon>Metazoa</taxon>
        <taxon>Ecdysozoa</taxon>
        <taxon>Nematoda</taxon>
        <taxon>Chromadorea</taxon>
        <taxon>Rhabditida</taxon>
        <taxon>Tylenchina</taxon>
        <taxon>Tylenchomorpha</taxon>
        <taxon>Sphaerularioidea</taxon>
        <taxon>Anguinidae</taxon>
        <taxon>Anguininae</taxon>
        <taxon>Ditylenchus</taxon>
    </lineage>
</organism>
<feature type="transmembrane region" description="Helical" evidence="5">
    <location>
        <begin position="219"/>
        <end position="240"/>
    </location>
</feature>
<evidence type="ECO:0000256" key="3">
    <source>
        <dbReference type="ARBA" id="ARBA00022989"/>
    </source>
</evidence>
<evidence type="ECO:0000256" key="2">
    <source>
        <dbReference type="ARBA" id="ARBA00022692"/>
    </source>
</evidence>
<reference evidence="7" key="1">
    <citation type="submission" date="2022-11" db="UniProtKB">
        <authorList>
            <consortium name="WormBaseParasite"/>
        </authorList>
    </citation>
    <scope>IDENTIFICATION</scope>
</reference>